<proteinExistence type="inferred from homology"/>
<comment type="similarity">
    <text evidence="1">Belongs to the cullin family.</text>
</comment>
<evidence type="ECO:0000313" key="4">
    <source>
        <dbReference type="Proteomes" id="UP000029121"/>
    </source>
</evidence>
<evidence type="ECO:0000256" key="1">
    <source>
        <dbReference type="ARBA" id="ARBA00006019"/>
    </source>
</evidence>
<dbReference type="InterPro" id="IPR001373">
    <property type="entry name" value="Cullin_N"/>
</dbReference>
<dbReference type="GO" id="GO:0006511">
    <property type="term" value="P:ubiquitin-dependent protein catabolic process"/>
    <property type="evidence" value="ECO:0007669"/>
    <property type="project" value="InterPro"/>
</dbReference>
<dbReference type="InterPro" id="IPR045093">
    <property type="entry name" value="Cullin"/>
</dbReference>
<dbReference type="GO" id="GO:0031625">
    <property type="term" value="F:ubiquitin protein ligase binding"/>
    <property type="evidence" value="ECO:0007669"/>
    <property type="project" value="InterPro"/>
</dbReference>
<evidence type="ECO:0000259" key="2">
    <source>
        <dbReference type="Pfam" id="PF00888"/>
    </source>
</evidence>
<dbReference type="InterPro" id="IPR016159">
    <property type="entry name" value="Cullin_repeat-like_dom_sf"/>
</dbReference>
<dbReference type="Pfam" id="PF00888">
    <property type="entry name" value="Cullin"/>
    <property type="match status" value="1"/>
</dbReference>
<dbReference type="EMBL" id="KB870806">
    <property type="protein sequence ID" value="EOA34616.1"/>
    <property type="molecule type" value="Genomic_DNA"/>
</dbReference>
<protein>
    <recommendedName>
        <fullName evidence="2">Cullin N-terminal domain-containing protein</fullName>
    </recommendedName>
</protein>
<dbReference type="PANTHER" id="PTHR11932">
    <property type="entry name" value="CULLIN"/>
    <property type="match status" value="1"/>
</dbReference>
<dbReference type="AlphaFoldDB" id="R0GG29"/>
<dbReference type="Gene3D" id="1.20.1310.10">
    <property type="entry name" value="Cullin Repeats"/>
    <property type="match status" value="2"/>
</dbReference>
<organism evidence="3 4">
    <name type="scientific">Capsella rubella</name>
    <dbReference type="NCBI Taxonomy" id="81985"/>
    <lineage>
        <taxon>Eukaryota</taxon>
        <taxon>Viridiplantae</taxon>
        <taxon>Streptophyta</taxon>
        <taxon>Embryophyta</taxon>
        <taxon>Tracheophyta</taxon>
        <taxon>Spermatophyta</taxon>
        <taxon>Magnoliopsida</taxon>
        <taxon>eudicotyledons</taxon>
        <taxon>Gunneridae</taxon>
        <taxon>Pentapetalae</taxon>
        <taxon>rosids</taxon>
        <taxon>malvids</taxon>
        <taxon>Brassicales</taxon>
        <taxon>Brassicaceae</taxon>
        <taxon>Camelineae</taxon>
        <taxon>Capsella</taxon>
    </lineage>
</organism>
<name>R0GG29_9BRAS</name>
<evidence type="ECO:0000313" key="3">
    <source>
        <dbReference type="EMBL" id="EOA34616.1"/>
    </source>
</evidence>
<gene>
    <name evidence="3" type="ORF">CARUB_v10022176mg</name>
</gene>
<feature type="domain" description="Cullin N-terminal" evidence="2">
    <location>
        <begin position="56"/>
        <end position="249"/>
    </location>
</feature>
<keyword evidence="4" id="KW-1185">Reference proteome</keyword>
<dbReference type="STRING" id="81985.R0GG29"/>
<dbReference type="eggNOG" id="KOG2166">
    <property type="taxonomic scope" value="Eukaryota"/>
</dbReference>
<sequence length="254" mass="30362">MAPRPTEIIAFEEGWSYIHQKGVAKLIRIIDNEPEPPFTTDQIMELHTYVGHLIIVYHMYNQQPDYPQQLYDKCRQVIEDYIIQTVLLSLREKHGEDMLRELVMRWKNHKTLVKKLRMFFCYMESRFIPSLSEVGLTRFRDLVYGEMQSTATEVVLALIDREVVETVLEVYVENGMGTKERYEEDFERVMLQETVSYYSPKASMWMKEYSSSDYLLKCDECLKREQERVIHYFYLTTEPKLVEALQEALKIFYV</sequence>
<accession>R0GG29</accession>
<dbReference type="Proteomes" id="UP000029121">
    <property type="component" value="Unassembled WGS sequence"/>
</dbReference>
<reference evidence="4" key="1">
    <citation type="journal article" date="2013" name="Nat. Genet.">
        <title>The Capsella rubella genome and the genomic consequences of rapid mating system evolution.</title>
        <authorList>
            <person name="Slotte T."/>
            <person name="Hazzouri K.M."/>
            <person name="Agren J.A."/>
            <person name="Koenig D."/>
            <person name="Maumus F."/>
            <person name="Guo Y.L."/>
            <person name="Steige K."/>
            <person name="Platts A.E."/>
            <person name="Escobar J.S."/>
            <person name="Newman L.K."/>
            <person name="Wang W."/>
            <person name="Mandakova T."/>
            <person name="Vello E."/>
            <person name="Smith L.M."/>
            <person name="Henz S.R."/>
            <person name="Steffen J."/>
            <person name="Takuno S."/>
            <person name="Brandvain Y."/>
            <person name="Coop G."/>
            <person name="Andolfatto P."/>
            <person name="Hu T.T."/>
            <person name="Blanchette M."/>
            <person name="Clark R.M."/>
            <person name="Quesneville H."/>
            <person name="Nordborg M."/>
            <person name="Gaut B.S."/>
            <person name="Lysak M.A."/>
            <person name="Jenkins J."/>
            <person name="Grimwood J."/>
            <person name="Chapman J."/>
            <person name="Prochnik S."/>
            <person name="Shu S."/>
            <person name="Rokhsar D."/>
            <person name="Schmutz J."/>
            <person name="Weigel D."/>
            <person name="Wright S.I."/>
        </authorList>
    </citation>
    <scope>NUCLEOTIDE SEQUENCE [LARGE SCALE GENOMIC DNA]</scope>
    <source>
        <strain evidence="4">cv. Monte Gargano</strain>
    </source>
</reference>
<dbReference type="SUPFAM" id="SSF74788">
    <property type="entry name" value="Cullin repeat-like"/>
    <property type="match status" value="1"/>
</dbReference>